<dbReference type="RefSeq" id="WP_193935012.1">
    <property type="nucleotide sequence ID" value="NZ_CAWPMZ010000018.1"/>
</dbReference>
<keyword evidence="2" id="KW-1185">Reference proteome</keyword>
<proteinExistence type="predicted"/>
<dbReference type="Proteomes" id="UP000651156">
    <property type="component" value="Unassembled WGS sequence"/>
</dbReference>
<dbReference type="CDD" id="cd09025">
    <property type="entry name" value="Aldose_epim_Slr1438"/>
    <property type="match status" value="1"/>
</dbReference>
<protein>
    <submittedName>
        <fullName evidence="1">Aldose epimerase</fullName>
    </submittedName>
</protein>
<sequence>MFAIASSQQQYKTYTLSDQAADSLLEVVPERGGIVTRWSIQGQEILYLDAERFANPQLSVRGGIPILFPICGNLPDNTYTYNGQQYTLKQHGFARDLPWKVTEQVTQEQASITLSLESSETTRAVYPFDFHLAFTYQLQGNQLAIAQRITNHSTVAMPFSIGLHPYFLVHDKTQLQFTIPATAYQDQRTKTNHSFTGNFDFEQDEIDAAFRPLNAATASVRDANRGLQLQMSWNDTDYKTLVFWTQKGKDFYCVEPWTAPRNALNTGTDLISLEPGASLNTLVNMEVIFL</sequence>
<organism evidence="1 2">
    <name type="scientific">Gloeocapsopsis crepidinum LEGE 06123</name>
    <dbReference type="NCBI Taxonomy" id="588587"/>
    <lineage>
        <taxon>Bacteria</taxon>
        <taxon>Bacillati</taxon>
        <taxon>Cyanobacteriota</taxon>
        <taxon>Cyanophyceae</taxon>
        <taxon>Oscillatoriophycideae</taxon>
        <taxon>Chroococcales</taxon>
        <taxon>Chroococcaceae</taxon>
        <taxon>Gloeocapsopsis</taxon>
    </lineage>
</organism>
<evidence type="ECO:0000313" key="2">
    <source>
        <dbReference type="Proteomes" id="UP000651156"/>
    </source>
</evidence>
<accession>A0ABR9UZA1</accession>
<gene>
    <name evidence="1" type="ORF">IQ230_25640</name>
</gene>
<dbReference type="Gene3D" id="2.70.98.10">
    <property type="match status" value="1"/>
</dbReference>
<dbReference type="InterPro" id="IPR014718">
    <property type="entry name" value="GH-type_carb-bd"/>
</dbReference>
<dbReference type="Pfam" id="PF01263">
    <property type="entry name" value="Aldose_epim"/>
    <property type="match status" value="1"/>
</dbReference>
<comment type="caution">
    <text evidence="1">The sequence shown here is derived from an EMBL/GenBank/DDBJ whole genome shotgun (WGS) entry which is preliminary data.</text>
</comment>
<dbReference type="PANTHER" id="PTHR11122">
    <property type="entry name" value="APOSPORY-ASSOCIATED PROTEIN C-RELATED"/>
    <property type="match status" value="1"/>
</dbReference>
<reference evidence="1 2" key="1">
    <citation type="submission" date="2020-10" db="EMBL/GenBank/DDBJ databases">
        <authorList>
            <person name="Castelo-Branco R."/>
            <person name="Eusebio N."/>
            <person name="Adriana R."/>
            <person name="Vieira A."/>
            <person name="Brugerolle De Fraissinette N."/>
            <person name="Rezende De Castro R."/>
            <person name="Schneider M.P."/>
            <person name="Vasconcelos V."/>
            <person name="Leao P.N."/>
        </authorList>
    </citation>
    <scope>NUCLEOTIDE SEQUENCE [LARGE SCALE GENOMIC DNA]</scope>
    <source>
        <strain evidence="1 2">LEGE 06123</strain>
    </source>
</reference>
<evidence type="ECO:0000313" key="1">
    <source>
        <dbReference type="EMBL" id="MBE9193638.1"/>
    </source>
</evidence>
<dbReference type="EMBL" id="JADEWN010000115">
    <property type="protein sequence ID" value="MBE9193638.1"/>
    <property type="molecule type" value="Genomic_DNA"/>
</dbReference>
<dbReference type="InterPro" id="IPR008183">
    <property type="entry name" value="Aldose_1/G6P_1-epimerase"/>
</dbReference>
<dbReference type="InterPro" id="IPR011013">
    <property type="entry name" value="Gal_mutarotase_sf_dom"/>
</dbReference>
<dbReference type="PANTHER" id="PTHR11122:SF13">
    <property type="entry name" value="GLUCOSE-6-PHOSPHATE 1-EPIMERASE"/>
    <property type="match status" value="1"/>
</dbReference>
<name>A0ABR9UZA1_9CHRO</name>
<dbReference type="SUPFAM" id="SSF74650">
    <property type="entry name" value="Galactose mutarotase-like"/>
    <property type="match status" value="1"/>
</dbReference>